<feature type="repeat" description="RCC1" evidence="3">
    <location>
        <begin position="365"/>
        <end position="418"/>
    </location>
</feature>
<reference evidence="6 7" key="1">
    <citation type="submission" date="2024-03" db="EMBL/GenBank/DDBJ databases">
        <title>The Acrasis kona genome and developmental transcriptomes reveal deep origins of eukaryotic multicellular pathways.</title>
        <authorList>
            <person name="Sheikh S."/>
            <person name="Fu C.-J."/>
            <person name="Brown M.W."/>
            <person name="Baldauf S.L."/>
        </authorList>
    </citation>
    <scope>NUCLEOTIDE SEQUENCE [LARGE SCALE GENOMIC DNA]</scope>
    <source>
        <strain evidence="6 7">ATCC MYA-3509</strain>
    </source>
</reference>
<dbReference type="Pfam" id="PF25390">
    <property type="entry name" value="WD40_RLD"/>
    <property type="match status" value="1"/>
</dbReference>
<dbReference type="PRINTS" id="PR00633">
    <property type="entry name" value="RCCNDNSATION"/>
</dbReference>
<keyword evidence="2" id="KW-0863">Zinc-finger</keyword>
<evidence type="ECO:0000256" key="3">
    <source>
        <dbReference type="PROSITE-ProRule" id="PRU00235"/>
    </source>
</evidence>
<dbReference type="Pfam" id="PF00643">
    <property type="entry name" value="zf-B_box"/>
    <property type="match status" value="1"/>
</dbReference>
<comment type="caution">
    <text evidence="6">The sequence shown here is derived from an EMBL/GenBank/DDBJ whole genome shotgun (WGS) entry which is preliminary data.</text>
</comment>
<feature type="repeat" description="RCC1" evidence="3">
    <location>
        <begin position="521"/>
        <end position="572"/>
    </location>
</feature>
<feature type="repeat" description="RCC1" evidence="3">
    <location>
        <begin position="625"/>
        <end position="678"/>
    </location>
</feature>
<evidence type="ECO:0000256" key="1">
    <source>
        <dbReference type="ARBA" id="ARBA00022737"/>
    </source>
</evidence>
<feature type="region of interest" description="Disordered" evidence="4">
    <location>
        <begin position="321"/>
        <end position="347"/>
    </location>
</feature>
<dbReference type="InterPro" id="IPR000408">
    <property type="entry name" value="Reg_chr_condens"/>
</dbReference>
<feature type="repeat" description="RCC1" evidence="3">
    <location>
        <begin position="469"/>
        <end position="520"/>
    </location>
</feature>
<dbReference type="PANTHER" id="PTHR22870:SF466">
    <property type="entry name" value="ANKYRIN REPEAT-CONTAINING PROTEIN"/>
    <property type="match status" value="1"/>
</dbReference>
<evidence type="ECO:0000313" key="7">
    <source>
        <dbReference type="Proteomes" id="UP001431209"/>
    </source>
</evidence>
<proteinExistence type="predicted"/>
<evidence type="ECO:0000256" key="2">
    <source>
        <dbReference type="PROSITE-ProRule" id="PRU00024"/>
    </source>
</evidence>
<keyword evidence="2" id="KW-0479">Metal-binding</keyword>
<sequence length="737" mass="81319">MSNNTKSTTWKTPVSNLLEFEDDGFGKVDEGNYKDCPRHPNNNMDLYCRDCNALVCMRCIAYEKEHKGHDHVVIQNYKEECIHELQNHQKELLAQISRANAKKDVRAQQDQDIKKHYQSMRDEVKNKMEAVIQSVRSRELQLLEQIDSCSTNSDKQYQEFINFEDNYLSQLKEIQILIQSTLENDPSAFEAAQTKQTAKALEHSARVSLIESDVPTEDKKPLKANLNLQVEQLTNYVFSLGVIVDPSQHNVSDSELRLRLGSPAASFRKARSTTRSTPYATPGNQFDVDPWELKLKLPGSNTNDNGYPDIAGIISSNTGLSSTNSHKTPSFSKTPSFNKGNKSTTSISSPVKYARANTNSKLISGEVMSFGNNEHNQLGLGGKREDIVDQPNRVLDLHGQGIINVAAGDVHTLAINDQGELFTFGNNDMGQLGQGDNKPRNNISLALRGEKIQKISAGRYFSLALTDRGQIYAWGDNNVGQLGLGDKTDRSTPCIVDELAGRKVSDISAGAAFSVCVTSDGEVYSWGGNQMGQLCQGDSSERVKPQRIRSLDNSEVVEIKCGGHHCMMVNGEGNLYTWGWNRYGQLGLGDDDSRGQATCVTALRSVKLESVCAGVAHSIALTVTGDLYTWGRNDHFQLGLPDSHADRYVPQFVTILTDRVDRVFCTSSAWHTIVVLRNGEVKAFGWNHKGQLGLKRGEGEDDEDDDQEDHVKSVTSLNGESVIAIAAGGCHSVVVVE</sequence>
<keyword evidence="1" id="KW-0677">Repeat</keyword>
<dbReference type="PROSITE" id="PS50119">
    <property type="entry name" value="ZF_BBOX"/>
    <property type="match status" value="1"/>
</dbReference>
<dbReference type="InterPro" id="IPR000315">
    <property type="entry name" value="Znf_B-box"/>
</dbReference>
<keyword evidence="2" id="KW-0862">Zinc</keyword>
<dbReference type="Proteomes" id="UP001431209">
    <property type="component" value="Unassembled WGS sequence"/>
</dbReference>
<dbReference type="SUPFAM" id="SSF50985">
    <property type="entry name" value="RCC1/BLIP-II"/>
    <property type="match status" value="1"/>
</dbReference>
<dbReference type="SUPFAM" id="SSF57845">
    <property type="entry name" value="B-box zinc-binding domain"/>
    <property type="match status" value="1"/>
</dbReference>
<dbReference type="InterPro" id="IPR051210">
    <property type="entry name" value="Ub_ligase/GEF_domain"/>
</dbReference>
<evidence type="ECO:0000313" key="6">
    <source>
        <dbReference type="EMBL" id="KAL0491795.1"/>
    </source>
</evidence>
<dbReference type="Gene3D" id="3.30.160.60">
    <property type="entry name" value="Classic Zinc Finger"/>
    <property type="match status" value="1"/>
</dbReference>
<dbReference type="Gene3D" id="2.130.10.30">
    <property type="entry name" value="Regulator of chromosome condensation 1/beta-lactamase-inhibitor protein II"/>
    <property type="match status" value="2"/>
</dbReference>
<accession>A0AAW2ZQR8</accession>
<feature type="repeat" description="RCC1" evidence="3">
    <location>
        <begin position="573"/>
        <end position="624"/>
    </location>
</feature>
<dbReference type="GO" id="GO:0008270">
    <property type="term" value="F:zinc ion binding"/>
    <property type="evidence" value="ECO:0007669"/>
    <property type="project" value="UniProtKB-KW"/>
</dbReference>
<protein>
    <submittedName>
        <fullName evidence="6">Ultraviolet-B receptor</fullName>
    </submittedName>
</protein>
<feature type="domain" description="B box-type" evidence="5">
    <location>
        <begin position="36"/>
        <end position="74"/>
    </location>
</feature>
<dbReference type="InterPro" id="IPR009091">
    <property type="entry name" value="RCC1/BLIP-II"/>
</dbReference>
<dbReference type="PANTHER" id="PTHR22870">
    <property type="entry name" value="REGULATOR OF CHROMOSOME CONDENSATION"/>
    <property type="match status" value="1"/>
</dbReference>
<feature type="repeat" description="RCC1" evidence="3">
    <location>
        <begin position="419"/>
        <end position="468"/>
    </location>
</feature>
<evidence type="ECO:0000256" key="4">
    <source>
        <dbReference type="SAM" id="MobiDB-lite"/>
    </source>
</evidence>
<evidence type="ECO:0000259" key="5">
    <source>
        <dbReference type="PROSITE" id="PS50119"/>
    </source>
</evidence>
<name>A0AAW2ZQR8_9EUKA</name>
<dbReference type="InterPro" id="IPR058923">
    <property type="entry name" value="RCC1-like_dom"/>
</dbReference>
<dbReference type="AlphaFoldDB" id="A0AAW2ZQR8"/>
<feature type="repeat" description="RCC1" evidence="3">
    <location>
        <begin position="679"/>
        <end position="737"/>
    </location>
</feature>
<dbReference type="CDD" id="cd19756">
    <property type="entry name" value="Bbox2"/>
    <property type="match status" value="1"/>
</dbReference>
<keyword evidence="7" id="KW-1185">Reference proteome</keyword>
<keyword evidence="6" id="KW-0675">Receptor</keyword>
<gene>
    <name evidence="6" type="ORF">AKO1_010243</name>
</gene>
<organism evidence="6 7">
    <name type="scientific">Acrasis kona</name>
    <dbReference type="NCBI Taxonomy" id="1008807"/>
    <lineage>
        <taxon>Eukaryota</taxon>
        <taxon>Discoba</taxon>
        <taxon>Heterolobosea</taxon>
        <taxon>Tetramitia</taxon>
        <taxon>Eutetramitia</taxon>
        <taxon>Acrasidae</taxon>
        <taxon>Acrasis</taxon>
    </lineage>
</organism>
<dbReference type="EMBL" id="JAOPGA020001865">
    <property type="protein sequence ID" value="KAL0491795.1"/>
    <property type="molecule type" value="Genomic_DNA"/>
</dbReference>
<dbReference type="PROSITE" id="PS50012">
    <property type="entry name" value="RCC1_3"/>
    <property type="match status" value="7"/>
</dbReference>